<evidence type="ECO:0000313" key="6">
    <source>
        <dbReference type="RefSeq" id="XP_030640901.1"/>
    </source>
</evidence>
<reference evidence="6" key="1">
    <citation type="submission" date="2025-08" db="UniProtKB">
        <authorList>
            <consortium name="RefSeq"/>
        </authorList>
    </citation>
    <scope>IDENTIFICATION</scope>
</reference>
<dbReference type="CTD" id="60493"/>
<dbReference type="SMART" id="SM00952">
    <property type="entry name" value="RAP"/>
    <property type="match status" value="1"/>
</dbReference>
<dbReference type="OrthoDB" id="10064757at2759"/>
<feature type="region of interest" description="Disordered" evidence="3">
    <location>
        <begin position="126"/>
        <end position="148"/>
    </location>
</feature>
<evidence type="ECO:0000313" key="5">
    <source>
        <dbReference type="Proteomes" id="UP000504632"/>
    </source>
</evidence>
<dbReference type="Proteomes" id="UP000504632">
    <property type="component" value="Chromosome 9"/>
</dbReference>
<dbReference type="PANTHER" id="PTHR21228:SF70">
    <property type="entry name" value="FAST KINASE DOMAIN-CONTAINING PROTEIN 5, MITOCHONDRIAL"/>
    <property type="match status" value="1"/>
</dbReference>
<organism evidence="5 6">
    <name type="scientific">Chanos chanos</name>
    <name type="common">Milkfish</name>
    <name type="synonym">Mugil chanos</name>
    <dbReference type="NCBI Taxonomy" id="29144"/>
    <lineage>
        <taxon>Eukaryota</taxon>
        <taxon>Metazoa</taxon>
        <taxon>Chordata</taxon>
        <taxon>Craniata</taxon>
        <taxon>Vertebrata</taxon>
        <taxon>Euteleostomi</taxon>
        <taxon>Actinopterygii</taxon>
        <taxon>Neopterygii</taxon>
        <taxon>Teleostei</taxon>
        <taxon>Ostariophysi</taxon>
        <taxon>Gonorynchiformes</taxon>
        <taxon>Chanidae</taxon>
        <taxon>Chanos</taxon>
    </lineage>
</organism>
<proteinExistence type="predicted"/>
<dbReference type="GO" id="GO:0035770">
    <property type="term" value="C:ribonucleoprotein granule"/>
    <property type="evidence" value="ECO:0007669"/>
    <property type="project" value="TreeGrafter"/>
</dbReference>
<dbReference type="GO" id="GO:0005759">
    <property type="term" value="C:mitochondrial matrix"/>
    <property type="evidence" value="ECO:0007669"/>
    <property type="project" value="TreeGrafter"/>
</dbReference>
<dbReference type="Pfam" id="PF08373">
    <property type="entry name" value="RAP"/>
    <property type="match status" value="1"/>
</dbReference>
<dbReference type="InterPro" id="IPR010622">
    <property type="entry name" value="FAST_Leu-rich"/>
</dbReference>
<sequence length="811" mass="91958">MSVKALSRHLAKLHLHAPPHHRALLRAQHLHWKNGEQEKEDETERVQQLYTYTTGGLTLPYNPAAYYRVRVERSPLMGSADSEEPSHASLNRPFRQQSNPYSISSSRRLSSAKNILLDLALNRPAGDKEARSAPYPKKDVPPDVKGEPRAFQRCRPEYGIMTHDPSQDVTPLQSKRVSLLLHKVTVLKGHMGPEEIMHFLSELSRLPVEQMPLVRGDTRFYMLLRYSVESLPLFTNMQLIEVLRSFVRLGLPHSHSVLGLYETEFSCRTSDMDLHQLLLVADLWRCLGRSVPHYLERLYNCINLHFSQMGPSELVQLIYIMGEGRRCPTPLVQPLELMLMRHLDKLQAEEVSAVCLGLFKSQTSLSEGAVRRLVDRAHAVVREMSDFGVANVMKLLRFSHLDHVAWLEAMGTEVPRRAPDMGVQGLMHVALGCSALHYRDDRILLAVAERLPDLALHCRSKDAGKLLWAYGTLGIRPSQCPELFSCLTNILRQRELEFQRYPEHLLTGLLGLAFVGQFPQDLLSFALSPEFVSQANASQELELKKDLLTLDGTVGVELPGWTGPRLSQAVKEEVIKQLWDFAQSDVCQKPEVLEAETMLQELLGGKAFVRKHMILPHLRSIDLEVHLDRHGQPLPLDSEPCQPNQSDENSSSLTQNWTHTGVTLTEDLLAQLTNTKRAPAQPSIAMFERPLLRKVEPAGEREGIISVGVDLSDGLLGALTKPMNRSSIRVPRKPDVVRLAVQVSNRNQYCYRTQQLLGLHALKRRQLELAGYKVVELPHWEWFPLLRRSRAEKLAYLHCKIFSSSDLEKQT</sequence>
<name>A0A6J2WC39_CHACN</name>
<dbReference type="Pfam" id="PF06743">
    <property type="entry name" value="FAST_1"/>
    <property type="match status" value="1"/>
</dbReference>
<feature type="region of interest" description="Disordered" evidence="3">
    <location>
        <begin position="632"/>
        <end position="655"/>
    </location>
</feature>
<feature type="domain" description="RAP" evidence="4">
    <location>
        <begin position="739"/>
        <end position="799"/>
    </location>
</feature>
<evidence type="ECO:0000256" key="3">
    <source>
        <dbReference type="SAM" id="MobiDB-lite"/>
    </source>
</evidence>
<keyword evidence="2" id="KW-0496">Mitochondrion</keyword>
<dbReference type="Pfam" id="PF08368">
    <property type="entry name" value="FAST_2"/>
    <property type="match status" value="1"/>
</dbReference>
<dbReference type="RefSeq" id="XP_030640901.1">
    <property type="nucleotide sequence ID" value="XM_030785041.1"/>
</dbReference>
<dbReference type="GO" id="GO:0003723">
    <property type="term" value="F:RNA binding"/>
    <property type="evidence" value="ECO:0007669"/>
    <property type="project" value="TreeGrafter"/>
</dbReference>
<feature type="compositionally biased region" description="Polar residues" evidence="3">
    <location>
        <begin position="641"/>
        <end position="655"/>
    </location>
</feature>
<dbReference type="InterPro" id="IPR050870">
    <property type="entry name" value="FAST_kinase"/>
</dbReference>
<dbReference type="InterPro" id="IPR013584">
    <property type="entry name" value="RAP"/>
</dbReference>
<evidence type="ECO:0000256" key="1">
    <source>
        <dbReference type="ARBA" id="ARBA00004173"/>
    </source>
</evidence>
<dbReference type="AlphaFoldDB" id="A0A6J2WC39"/>
<dbReference type="GO" id="GO:0016301">
    <property type="term" value="F:kinase activity"/>
    <property type="evidence" value="ECO:0007669"/>
    <property type="project" value="UniProtKB-KW"/>
</dbReference>
<gene>
    <name evidence="6" type="primary">fastkd5</name>
</gene>
<evidence type="ECO:0000256" key="2">
    <source>
        <dbReference type="ARBA" id="ARBA00023128"/>
    </source>
</evidence>
<keyword evidence="6" id="KW-0418">Kinase</keyword>
<dbReference type="GO" id="GO:0000963">
    <property type="term" value="P:mitochondrial RNA processing"/>
    <property type="evidence" value="ECO:0007669"/>
    <property type="project" value="TreeGrafter"/>
</dbReference>
<accession>A0A6J2WC39</accession>
<dbReference type="GeneID" id="115821259"/>
<feature type="region of interest" description="Disordered" evidence="3">
    <location>
        <begin position="78"/>
        <end position="106"/>
    </location>
</feature>
<dbReference type="InterPro" id="IPR013579">
    <property type="entry name" value="FAST_2"/>
</dbReference>
<dbReference type="PROSITE" id="PS51286">
    <property type="entry name" value="RAP"/>
    <property type="match status" value="1"/>
</dbReference>
<dbReference type="GO" id="GO:0044528">
    <property type="term" value="P:regulation of mitochondrial mRNA stability"/>
    <property type="evidence" value="ECO:0007669"/>
    <property type="project" value="InterPro"/>
</dbReference>
<evidence type="ECO:0000259" key="4">
    <source>
        <dbReference type="PROSITE" id="PS51286"/>
    </source>
</evidence>
<dbReference type="InParanoid" id="A0A6J2WC39"/>
<dbReference type="PANTHER" id="PTHR21228">
    <property type="entry name" value="FAST LEU-RICH DOMAIN-CONTAINING"/>
    <property type="match status" value="1"/>
</dbReference>
<comment type="subcellular location">
    <subcellularLocation>
        <location evidence="1">Mitochondrion</location>
    </subcellularLocation>
</comment>
<protein>
    <submittedName>
        <fullName evidence="6">FAST kinase domain-containing protein 5, mitochondrial</fullName>
    </submittedName>
</protein>
<keyword evidence="5" id="KW-1185">Reference proteome</keyword>
<keyword evidence="6" id="KW-0808">Transferase</keyword>